<dbReference type="PANTHER" id="PTHR36932">
    <property type="entry name" value="CAPSULAR POLYSACCHARIDE BIOSYNTHESIS PROTEIN"/>
    <property type="match status" value="1"/>
</dbReference>
<dbReference type="InterPro" id="IPR053158">
    <property type="entry name" value="CapK_Type1_Caps_Biosynth"/>
</dbReference>
<dbReference type="InterPro" id="IPR042099">
    <property type="entry name" value="ANL_N_sf"/>
</dbReference>
<evidence type="ECO:0000313" key="2">
    <source>
        <dbReference type="Proteomes" id="UP000241639"/>
    </source>
</evidence>
<dbReference type="AlphaFoldDB" id="A0A2T4ZD93"/>
<organism evidence="1 2">
    <name type="scientific">Desmospora activa DSM 45169</name>
    <dbReference type="NCBI Taxonomy" id="1121389"/>
    <lineage>
        <taxon>Bacteria</taxon>
        <taxon>Bacillati</taxon>
        <taxon>Bacillota</taxon>
        <taxon>Bacilli</taxon>
        <taxon>Bacillales</taxon>
        <taxon>Thermoactinomycetaceae</taxon>
        <taxon>Desmospora</taxon>
    </lineage>
</organism>
<dbReference type="SUPFAM" id="SSF56801">
    <property type="entry name" value="Acetyl-CoA synthetase-like"/>
    <property type="match status" value="1"/>
</dbReference>
<comment type="caution">
    <text evidence="1">The sequence shown here is derived from an EMBL/GenBank/DDBJ whole genome shotgun (WGS) entry which is preliminary data.</text>
</comment>
<dbReference type="PANTHER" id="PTHR36932:SF1">
    <property type="entry name" value="CAPSULAR POLYSACCHARIDE BIOSYNTHESIS PROTEIN"/>
    <property type="match status" value="1"/>
</dbReference>
<dbReference type="Gene3D" id="3.40.50.12780">
    <property type="entry name" value="N-terminal domain of ligase-like"/>
    <property type="match status" value="1"/>
</dbReference>
<dbReference type="NCBIfam" id="TIGR02304">
    <property type="entry name" value="aden_form_hyp"/>
    <property type="match status" value="1"/>
</dbReference>
<keyword evidence="2" id="KW-1185">Reference proteome</keyword>
<proteinExistence type="predicted"/>
<dbReference type="RefSeq" id="WP_107727168.1">
    <property type="nucleotide sequence ID" value="NZ_PZZP01000001.1"/>
</dbReference>
<accession>A0A2T4ZD93</accession>
<dbReference type="InterPro" id="IPR012685">
    <property type="entry name" value="CHP02304_F390_synth-rel"/>
</dbReference>
<name>A0A2T4ZD93_9BACL</name>
<dbReference type="Proteomes" id="UP000241639">
    <property type="component" value="Unassembled WGS sequence"/>
</dbReference>
<dbReference type="EMBL" id="PZZP01000001">
    <property type="protein sequence ID" value="PTM59850.1"/>
    <property type="molecule type" value="Genomic_DNA"/>
</dbReference>
<reference evidence="1 2" key="1">
    <citation type="submission" date="2018-04" db="EMBL/GenBank/DDBJ databases">
        <title>Genomic Encyclopedia of Archaeal and Bacterial Type Strains, Phase II (KMG-II): from individual species to whole genera.</title>
        <authorList>
            <person name="Goeker M."/>
        </authorList>
    </citation>
    <scope>NUCLEOTIDE SEQUENCE [LARGE SCALE GENOMIC DNA]</scope>
    <source>
        <strain evidence="1 2">DSM 45169</strain>
    </source>
</reference>
<protein>
    <submittedName>
        <fullName evidence="1">Putative adenylate-forming enzyme</fullName>
    </submittedName>
</protein>
<gene>
    <name evidence="1" type="ORF">C8J48_2485</name>
</gene>
<sequence length="447" mass="51958">MNLFRLLHAYIQTKQAMGIRSRRSLEARQQRLLTRHFQWVLKHSRFYRRTFADAIADWDEAVVTFERLEKLPLLDKETMMAHFDELNTVGIRKEEAFRIATQAEESRDFTPNIGKVTVGLSSGTSGNRGLFLVSAKERERWAGVILAKVLPRGLQSKESVAFFLRANSNLYTTVQQRRLTFQYYDLFHPLSAHVERLNQQQPTILLAPPAMLLFLSHEKKEGRLQIDPIKVVSIADVLDDRDRETIAAQFGQPIHQIYQCTEGFLAATCSHGTLHLNEDLVHIGREWIDRDSGRFVPIVTDFSRTIQPIVRYRLNDVLVEKKEPCPCGSVFTAIERVEGRCDDIFYLKERKVQATRAVFPDLIRRAVWQAGERVLQYRVVQQASNVITVAFQECRGSDRREAEDRIRAAFFQLFERLDVQPAMIRFTPYQAPVLHKKMRRVERMWSP</sequence>
<evidence type="ECO:0000313" key="1">
    <source>
        <dbReference type="EMBL" id="PTM59850.1"/>
    </source>
</evidence>
<dbReference type="OrthoDB" id="580775at2"/>